<dbReference type="PROSITE" id="PS51340">
    <property type="entry name" value="MOSC"/>
    <property type="match status" value="1"/>
</dbReference>
<keyword evidence="1" id="KW-0812">Transmembrane</keyword>
<protein>
    <recommendedName>
        <fullName evidence="2">MOSC domain-containing protein</fullName>
    </recommendedName>
</protein>
<feature type="domain" description="MOSC" evidence="2">
    <location>
        <begin position="265"/>
        <end position="317"/>
    </location>
</feature>
<dbReference type="GO" id="GO:0030170">
    <property type="term" value="F:pyridoxal phosphate binding"/>
    <property type="evidence" value="ECO:0007669"/>
    <property type="project" value="InterPro"/>
</dbReference>
<sequence>MATQHLATDLQSSLTQMLLPKGRILLVSASLISLLALATVRFLTTRIPRRPHVVVEVEGVYVYPIKGLRGCALDSGLVSGVGIQFDRRFCLQRVHRNPDTNEIDRLETVMLMYNFYLVLFHTILESPSNDASDMHIVVTYTGDEQTVPEKLSWVGSEHQLLFTAQVNCEGLSRVIMNLQGSYTQAYDMCDIAVGKVGNGNSLLFLVRRLEQLYTYIDMCDNYAKWFEKYLGFETRLLYIGDGSRAALGTLAPHSDAAVRKKGRYQTLLWSLAPARYKWGPEHLVFNDIAQYLVVTRESNDAATARLDDGLDMDILKF</sequence>
<proteinExistence type="predicted"/>
<evidence type="ECO:0000256" key="1">
    <source>
        <dbReference type="SAM" id="Phobius"/>
    </source>
</evidence>
<dbReference type="Proteomes" id="UP000287972">
    <property type="component" value="Unassembled WGS sequence"/>
</dbReference>
<dbReference type="GO" id="GO:0030151">
    <property type="term" value="F:molybdenum ion binding"/>
    <property type="evidence" value="ECO:0007669"/>
    <property type="project" value="InterPro"/>
</dbReference>
<feature type="transmembrane region" description="Helical" evidence="1">
    <location>
        <begin position="24"/>
        <end position="43"/>
    </location>
</feature>
<keyword evidence="4" id="KW-1185">Reference proteome</keyword>
<evidence type="ECO:0000259" key="2">
    <source>
        <dbReference type="PROSITE" id="PS51340"/>
    </source>
</evidence>
<comment type="caution">
    <text evidence="3">The sequence shown here is derived from an EMBL/GenBank/DDBJ whole genome shotgun (WGS) entry which is preliminary data.</text>
</comment>
<organism evidence="3 4">
    <name type="scientific">Fusarium floridanum</name>
    <dbReference type="NCBI Taxonomy" id="1325733"/>
    <lineage>
        <taxon>Eukaryota</taxon>
        <taxon>Fungi</taxon>
        <taxon>Dikarya</taxon>
        <taxon>Ascomycota</taxon>
        <taxon>Pezizomycotina</taxon>
        <taxon>Sordariomycetes</taxon>
        <taxon>Hypocreomycetidae</taxon>
        <taxon>Hypocreales</taxon>
        <taxon>Nectriaceae</taxon>
        <taxon>Fusarium</taxon>
        <taxon>Fusarium solani species complex</taxon>
    </lineage>
</organism>
<gene>
    <name evidence="3" type="ORF">CEP51_013094</name>
</gene>
<dbReference type="GO" id="GO:0003824">
    <property type="term" value="F:catalytic activity"/>
    <property type="evidence" value="ECO:0007669"/>
    <property type="project" value="InterPro"/>
</dbReference>
<reference evidence="3 4" key="1">
    <citation type="submission" date="2017-06" db="EMBL/GenBank/DDBJ databases">
        <title>Comparative genomic analysis of Ambrosia Fusariam Clade fungi.</title>
        <authorList>
            <person name="Stajich J.E."/>
            <person name="Carrillo J."/>
            <person name="Kijimoto T."/>
            <person name="Eskalen A."/>
            <person name="O'Donnell K."/>
            <person name="Kasson M."/>
        </authorList>
    </citation>
    <scope>NUCLEOTIDE SEQUENCE [LARGE SCALE GENOMIC DNA]</scope>
    <source>
        <strain evidence="3 4">NRRL62606</strain>
    </source>
</reference>
<evidence type="ECO:0000313" key="3">
    <source>
        <dbReference type="EMBL" id="RSL64862.1"/>
    </source>
</evidence>
<accession>A0A428QHR9</accession>
<evidence type="ECO:0000313" key="4">
    <source>
        <dbReference type="Proteomes" id="UP000287972"/>
    </source>
</evidence>
<keyword evidence="1" id="KW-1133">Transmembrane helix</keyword>
<dbReference type="EMBL" id="NKCL01000522">
    <property type="protein sequence ID" value="RSL64862.1"/>
    <property type="molecule type" value="Genomic_DNA"/>
</dbReference>
<keyword evidence="1" id="KW-0472">Membrane</keyword>
<name>A0A428QHR9_9HYPO</name>
<dbReference type="InterPro" id="IPR005302">
    <property type="entry name" value="MoCF_Sase_C"/>
</dbReference>
<dbReference type="AlphaFoldDB" id="A0A428QHR9"/>